<feature type="region of interest" description="Disordered" evidence="2">
    <location>
        <begin position="303"/>
        <end position="336"/>
    </location>
</feature>
<feature type="region of interest" description="Disordered" evidence="2">
    <location>
        <begin position="52"/>
        <end position="79"/>
    </location>
</feature>
<dbReference type="SUPFAM" id="SSF81698">
    <property type="entry name" value="FF domain"/>
    <property type="match status" value="2"/>
</dbReference>
<feature type="domain" description="WW" evidence="3">
    <location>
        <begin position="102"/>
        <end position="132"/>
    </location>
</feature>
<dbReference type="SMART" id="SM00456">
    <property type="entry name" value="WW"/>
    <property type="match status" value="3"/>
</dbReference>
<organism evidence="5 6">
    <name type="scientific">Orchesella dallaii</name>
    <dbReference type="NCBI Taxonomy" id="48710"/>
    <lineage>
        <taxon>Eukaryota</taxon>
        <taxon>Metazoa</taxon>
        <taxon>Ecdysozoa</taxon>
        <taxon>Arthropoda</taxon>
        <taxon>Hexapoda</taxon>
        <taxon>Collembola</taxon>
        <taxon>Entomobryomorpha</taxon>
        <taxon>Entomobryoidea</taxon>
        <taxon>Orchesellidae</taxon>
        <taxon>Orchesellinae</taxon>
        <taxon>Orchesella</taxon>
    </lineage>
</organism>
<evidence type="ECO:0008006" key="7">
    <source>
        <dbReference type="Google" id="ProtNLM"/>
    </source>
</evidence>
<dbReference type="Pfam" id="PF00397">
    <property type="entry name" value="WW"/>
    <property type="match status" value="1"/>
</dbReference>
<feature type="compositionally biased region" description="Basic residues" evidence="2">
    <location>
        <begin position="61"/>
        <end position="76"/>
    </location>
</feature>
<dbReference type="InterPro" id="IPR057565">
    <property type="entry name" value="WW_TCRG1_3rd"/>
</dbReference>
<dbReference type="InterPro" id="IPR001202">
    <property type="entry name" value="WW_dom"/>
</dbReference>
<feature type="region of interest" description="Disordered" evidence="2">
    <location>
        <begin position="1"/>
        <end position="34"/>
    </location>
</feature>
<feature type="domain" description="WW" evidence="3">
    <location>
        <begin position="365"/>
        <end position="398"/>
    </location>
</feature>
<dbReference type="Pfam" id="PF01846">
    <property type="entry name" value="FF"/>
    <property type="match status" value="1"/>
</dbReference>
<feature type="domain" description="FF" evidence="4">
    <location>
        <begin position="564"/>
        <end position="617"/>
    </location>
</feature>
<evidence type="ECO:0000256" key="2">
    <source>
        <dbReference type="SAM" id="MobiDB-lite"/>
    </source>
</evidence>
<comment type="caution">
    <text evidence="5">The sequence shown here is derived from an EMBL/GenBank/DDBJ whole genome shotgun (WGS) entry which is preliminary data.</text>
</comment>
<dbReference type="PROSITE" id="PS01159">
    <property type="entry name" value="WW_DOMAIN_1"/>
    <property type="match status" value="2"/>
</dbReference>
<feature type="compositionally biased region" description="Basic and acidic residues" evidence="2">
    <location>
        <begin position="819"/>
        <end position="834"/>
    </location>
</feature>
<feature type="region of interest" description="Disordered" evidence="2">
    <location>
        <begin position="422"/>
        <end position="442"/>
    </location>
</feature>
<dbReference type="InterPro" id="IPR045148">
    <property type="entry name" value="TCRG1-like"/>
</dbReference>
<reference evidence="5 6" key="1">
    <citation type="submission" date="2024-08" db="EMBL/GenBank/DDBJ databases">
        <authorList>
            <person name="Cucini C."/>
            <person name="Frati F."/>
        </authorList>
    </citation>
    <scope>NUCLEOTIDE SEQUENCE [LARGE SCALE GENOMIC DNA]</scope>
</reference>
<dbReference type="EMBL" id="CAXLJM020000068">
    <property type="protein sequence ID" value="CAL8123711.1"/>
    <property type="molecule type" value="Genomic_DNA"/>
</dbReference>
<dbReference type="PANTHER" id="PTHR15377">
    <property type="entry name" value="TRANSCRIPTION ELONGATION REGULATOR 1"/>
    <property type="match status" value="1"/>
</dbReference>
<dbReference type="Gene3D" id="2.20.70.10">
    <property type="match status" value="3"/>
</dbReference>
<gene>
    <name evidence="5" type="ORF">ODALV1_LOCUS20281</name>
</gene>
<keyword evidence="1" id="KW-0677">Repeat</keyword>
<dbReference type="InterPro" id="IPR002713">
    <property type="entry name" value="FF_domain"/>
</dbReference>
<evidence type="ECO:0000259" key="3">
    <source>
        <dbReference type="PROSITE" id="PS50020"/>
    </source>
</evidence>
<dbReference type="Pfam" id="PF23517">
    <property type="entry name" value="WW_TCERG1"/>
    <property type="match status" value="1"/>
</dbReference>
<feature type="compositionally biased region" description="Polar residues" evidence="2">
    <location>
        <begin position="303"/>
        <end position="317"/>
    </location>
</feature>
<evidence type="ECO:0000256" key="1">
    <source>
        <dbReference type="ARBA" id="ARBA00022737"/>
    </source>
</evidence>
<feature type="domain" description="WW" evidence="3">
    <location>
        <begin position="274"/>
        <end position="301"/>
    </location>
</feature>
<name>A0ABP1RDM1_9HEXA</name>
<keyword evidence="6" id="KW-1185">Reference proteome</keyword>
<dbReference type="PROSITE" id="PS51676">
    <property type="entry name" value="FF"/>
    <property type="match status" value="1"/>
</dbReference>
<dbReference type="SUPFAM" id="SSF51045">
    <property type="entry name" value="WW domain"/>
    <property type="match status" value="3"/>
</dbReference>
<dbReference type="InterPro" id="IPR036020">
    <property type="entry name" value="WW_dom_sf"/>
</dbReference>
<proteinExistence type="predicted"/>
<dbReference type="PROSITE" id="PS50020">
    <property type="entry name" value="WW_DOMAIN_2"/>
    <property type="match status" value="3"/>
</dbReference>
<dbReference type="CDD" id="cd00201">
    <property type="entry name" value="WW"/>
    <property type="match status" value="3"/>
</dbReference>
<dbReference type="InterPro" id="IPR036517">
    <property type="entry name" value="FF_domain_sf"/>
</dbReference>
<evidence type="ECO:0000313" key="6">
    <source>
        <dbReference type="Proteomes" id="UP001642540"/>
    </source>
</evidence>
<feature type="region of interest" description="Disordered" evidence="2">
    <location>
        <begin position="758"/>
        <end position="843"/>
    </location>
</feature>
<evidence type="ECO:0000313" key="5">
    <source>
        <dbReference type="EMBL" id="CAL8123711.1"/>
    </source>
</evidence>
<evidence type="ECO:0000259" key="4">
    <source>
        <dbReference type="PROSITE" id="PS51676"/>
    </source>
</evidence>
<feature type="compositionally biased region" description="Basic residues" evidence="2">
    <location>
        <begin position="776"/>
        <end position="793"/>
    </location>
</feature>
<dbReference type="Proteomes" id="UP001642540">
    <property type="component" value="Unassembled WGS sequence"/>
</dbReference>
<dbReference type="PANTHER" id="PTHR15377:SF3">
    <property type="entry name" value="WW DOMAIN-CONTAINING PROTEIN"/>
    <property type="match status" value="1"/>
</dbReference>
<accession>A0ABP1RDM1</accession>
<sequence>MWPSNLNNHGGERSPTQAPPQRYFPNPQPGPTGLRPIGLNGAGFRGGFNRFNGGNNSSPTHRFKIKRHSPPPRRAFKSNSSERLCVTHCASNEGIIQFRFKPGTWVETPTPEGGCYYYHAESRETTWSIPMGPGINIVMHNNFRGGGVSGNQASTSAPPVGSTMPSSDVNLSQHASVVCLNPPVLMPQSLQIKSPECPSPIINPCPVPTATPPLPIMVPPPFSPFMMNHPWNPASHLPMPPFHFPPPHNPVIPFVSPSFVEPISTFTLQNTTDWSEHISPEGIRYYCNFKTGVSSWEKPETAIQTQEQHETSNSTTVEGKMQRKTKTSKSVKSSSGSIVKHKIDEATPTFGSIAGDSRKPVLCKHVVGASWCIVYTNDKKMFYFNPARKESVWERPAELYARNDVDELIRAGYEELIKKPEKPEVAEASSTTVSPPPSSICQPSRIQEQVKKVIEKSLRVKEEELESVVDVRENETGITEVESSEIKIETESSRMKDETESVKIQNTEAAINETVIDDKKPENVNTEIKPVSADASVLENSTTPMLSASEAVTIAMKERVTIPYDVRVQRFREMLLEKKVSAFSPWEKELRKIVFDPRYLLLTCKERKTVFDSFVKEIAEVELKDNKEKMGDAKEKFIEFIKEVNSDKLTYADFEKRFASDDRMKLIEKSKDRRDLFMEIIDENRRKQRKLEQLKSEELDSICVSKAKASFTEFLERKVHDYHLSWVEVYEDFKLGSDRRFQSLTGFEMGDLYRLHRSKLRDRKRRNSGEAERESKKTKKKKSRHSRKHKKSSSKHDTESSGCRRIGEGKGVGHKSQKRDHSTSESDRSRHSDGEIVSTSESE</sequence>
<protein>
    <recommendedName>
        <fullName evidence="7">Transcription elongation regulator 1</fullName>
    </recommendedName>
</protein>
<dbReference type="SMART" id="SM00441">
    <property type="entry name" value="FF"/>
    <property type="match status" value="3"/>
</dbReference>
<dbReference type="Gene3D" id="1.10.10.440">
    <property type="entry name" value="FF domain"/>
    <property type="match status" value="2"/>
</dbReference>